<comment type="similarity">
    <text evidence="2 10">Belongs to the GMC oxidoreductase family.</text>
</comment>
<dbReference type="EMBL" id="KN833028">
    <property type="protein sequence ID" value="KIM77108.1"/>
    <property type="molecule type" value="Genomic_DNA"/>
</dbReference>
<dbReference type="OrthoDB" id="269227at2759"/>
<dbReference type="InterPro" id="IPR012132">
    <property type="entry name" value="GMC_OxRdtase"/>
</dbReference>
<evidence type="ECO:0000256" key="3">
    <source>
        <dbReference type="ARBA" id="ARBA00022630"/>
    </source>
</evidence>
<feature type="binding site" evidence="9">
    <location>
        <position position="258"/>
    </location>
    <ligand>
        <name>FAD</name>
        <dbReference type="ChEBI" id="CHEBI:57692"/>
    </ligand>
</feature>
<keyword evidence="4" id="KW-0732">Signal</keyword>
<dbReference type="SUPFAM" id="SSF54373">
    <property type="entry name" value="FAD-linked reductases, C-terminal domain"/>
    <property type="match status" value="1"/>
</dbReference>
<proteinExistence type="inferred from homology"/>
<dbReference type="InterPro" id="IPR036188">
    <property type="entry name" value="FAD/NAD-bd_sf"/>
</dbReference>
<keyword evidence="7" id="KW-0325">Glycoprotein</keyword>
<dbReference type="InterPro" id="IPR000172">
    <property type="entry name" value="GMC_OxRdtase_N"/>
</dbReference>
<dbReference type="GO" id="GO:0050660">
    <property type="term" value="F:flavin adenine dinucleotide binding"/>
    <property type="evidence" value="ECO:0007669"/>
    <property type="project" value="InterPro"/>
</dbReference>
<dbReference type="PANTHER" id="PTHR11552">
    <property type="entry name" value="GLUCOSE-METHANOL-CHOLINE GMC OXIDOREDUCTASE"/>
    <property type="match status" value="1"/>
</dbReference>
<evidence type="ECO:0000256" key="7">
    <source>
        <dbReference type="ARBA" id="ARBA00023180"/>
    </source>
</evidence>
<dbReference type="InterPro" id="IPR007867">
    <property type="entry name" value="GMC_OxRtase_C"/>
</dbReference>
<dbReference type="PIRSF" id="PIRSF000137">
    <property type="entry name" value="Alcohol_oxidase"/>
    <property type="match status" value="1"/>
</dbReference>
<dbReference type="PANTHER" id="PTHR11552:SF201">
    <property type="entry name" value="GLUCOSE-METHANOL-CHOLINE OXIDOREDUCTASE N-TERMINAL DOMAIN-CONTAINING PROTEIN"/>
    <property type="match status" value="1"/>
</dbReference>
<dbReference type="Pfam" id="PF00732">
    <property type="entry name" value="GMC_oxred_N"/>
    <property type="match status" value="1"/>
</dbReference>
<keyword evidence="6" id="KW-0560">Oxidoreductase</keyword>
<gene>
    <name evidence="12" type="ORF">PILCRDRAFT_12288</name>
</gene>
<dbReference type="Gene3D" id="3.30.560.10">
    <property type="entry name" value="Glucose Oxidase, domain 3"/>
    <property type="match status" value="2"/>
</dbReference>
<dbReference type="Gene3D" id="3.50.50.60">
    <property type="entry name" value="FAD/NAD(P)-binding domain"/>
    <property type="match status" value="2"/>
</dbReference>
<keyword evidence="3 10" id="KW-0285">Flavoprotein</keyword>
<dbReference type="HOGENOM" id="CLU_002865_6_0_1"/>
<reference evidence="13" key="2">
    <citation type="submission" date="2015-01" db="EMBL/GenBank/DDBJ databases">
        <title>Evolutionary Origins and Diversification of the Mycorrhizal Mutualists.</title>
        <authorList>
            <consortium name="DOE Joint Genome Institute"/>
            <consortium name="Mycorrhizal Genomics Consortium"/>
            <person name="Kohler A."/>
            <person name="Kuo A."/>
            <person name="Nagy L.G."/>
            <person name="Floudas D."/>
            <person name="Copeland A."/>
            <person name="Barry K.W."/>
            <person name="Cichocki N."/>
            <person name="Veneault-Fourrey C."/>
            <person name="LaButti K."/>
            <person name="Lindquist E.A."/>
            <person name="Lipzen A."/>
            <person name="Lundell T."/>
            <person name="Morin E."/>
            <person name="Murat C."/>
            <person name="Riley R."/>
            <person name="Ohm R."/>
            <person name="Sun H."/>
            <person name="Tunlid A."/>
            <person name="Henrissat B."/>
            <person name="Grigoriev I.V."/>
            <person name="Hibbett D.S."/>
            <person name="Martin F."/>
        </authorList>
    </citation>
    <scope>NUCLEOTIDE SEQUENCE [LARGE SCALE GENOMIC DNA]</scope>
    <source>
        <strain evidence="13">F 1598</strain>
    </source>
</reference>
<feature type="active site" description="Proton donor" evidence="8">
    <location>
        <position position="580"/>
    </location>
</feature>
<evidence type="ECO:0000313" key="12">
    <source>
        <dbReference type="EMBL" id="KIM77108.1"/>
    </source>
</evidence>
<evidence type="ECO:0000256" key="6">
    <source>
        <dbReference type="ARBA" id="ARBA00023002"/>
    </source>
</evidence>
<dbReference type="SUPFAM" id="SSF51905">
    <property type="entry name" value="FAD/NAD(P)-binding domain"/>
    <property type="match status" value="1"/>
</dbReference>
<name>A0A0C3AT69_PILCF</name>
<evidence type="ECO:0000256" key="8">
    <source>
        <dbReference type="PIRSR" id="PIRSR000137-1"/>
    </source>
</evidence>
<evidence type="ECO:0000256" key="10">
    <source>
        <dbReference type="RuleBase" id="RU003968"/>
    </source>
</evidence>
<keyword evidence="5 9" id="KW-0274">FAD</keyword>
<dbReference type="GO" id="GO:0016614">
    <property type="term" value="F:oxidoreductase activity, acting on CH-OH group of donors"/>
    <property type="evidence" value="ECO:0007669"/>
    <property type="project" value="InterPro"/>
</dbReference>
<organism evidence="12 13">
    <name type="scientific">Piloderma croceum (strain F 1598)</name>
    <dbReference type="NCBI Taxonomy" id="765440"/>
    <lineage>
        <taxon>Eukaryota</taxon>
        <taxon>Fungi</taxon>
        <taxon>Dikarya</taxon>
        <taxon>Basidiomycota</taxon>
        <taxon>Agaricomycotina</taxon>
        <taxon>Agaricomycetes</taxon>
        <taxon>Agaricomycetidae</taxon>
        <taxon>Atheliales</taxon>
        <taxon>Atheliaceae</taxon>
        <taxon>Piloderma</taxon>
    </lineage>
</organism>
<evidence type="ECO:0000256" key="2">
    <source>
        <dbReference type="ARBA" id="ARBA00010790"/>
    </source>
</evidence>
<dbReference type="PROSITE" id="PS00623">
    <property type="entry name" value="GMC_OXRED_1"/>
    <property type="match status" value="1"/>
</dbReference>
<dbReference type="Proteomes" id="UP000054166">
    <property type="component" value="Unassembled WGS sequence"/>
</dbReference>
<dbReference type="STRING" id="765440.A0A0C3AT69"/>
<feature type="domain" description="Glucose-methanol-choline oxidoreductase N-terminal" evidence="11">
    <location>
        <begin position="93"/>
        <end position="116"/>
    </location>
</feature>
<evidence type="ECO:0000256" key="9">
    <source>
        <dbReference type="PIRSR" id="PIRSR000137-2"/>
    </source>
</evidence>
<reference evidence="12 13" key="1">
    <citation type="submission" date="2014-04" db="EMBL/GenBank/DDBJ databases">
        <authorList>
            <consortium name="DOE Joint Genome Institute"/>
            <person name="Kuo A."/>
            <person name="Tarkka M."/>
            <person name="Buscot F."/>
            <person name="Kohler A."/>
            <person name="Nagy L.G."/>
            <person name="Floudas D."/>
            <person name="Copeland A."/>
            <person name="Barry K.W."/>
            <person name="Cichocki N."/>
            <person name="Veneault-Fourrey C."/>
            <person name="LaButti K."/>
            <person name="Lindquist E.A."/>
            <person name="Lipzen A."/>
            <person name="Lundell T."/>
            <person name="Morin E."/>
            <person name="Murat C."/>
            <person name="Sun H."/>
            <person name="Tunlid A."/>
            <person name="Henrissat B."/>
            <person name="Grigoriev I.V."/>
            <person name="Hibbett D.S."/>
            <person name="Martin F."/>
            <person name="Nordberg H.P."/>
            <person name="Cantor M.N."/>
            <person name="Hua S.X."/>
        </authorList>
    </citation>
    <scope>NUCLEOTIDE SEQUENCE [LARGE SCALE GENOMIC DNA]</scope>
    <source>
        <strain evidence="12 13">F 1598</strain>
    </source>
</reference>
<accession>A0A0C3AT69</accession>
<keyword evidence="13" id="KW-1185">Reference proteome</keyword>
<comment type="cofactor">
    <cofactor evidence="1 9">
        <name>FAD</name>
        <dbReference type="ChEBI" id="CHEBI:57692"/>
    </cofactor>
</comment>
<evidence type="ECO:0000256" key="1">
    <source>
        <dbReference type="ARBA" id="ARBA00001974"/>
    </source>
</evidence>
<dbReference type="Pfam" id="PF05199">
    <property type="entry name" value="GMC_oxred_C"/>
    <property type="match status" value="1"/>
</dbReference>
<evidence type="ECO:0000259" key="11">
    <source>
        <dbReference type="PROSITE" id="PS00623"/>
    </source>
</evidence>
<evidence type="ECO:0000256" key="4">
    <source>
        <dbReference type="ARBA" id="ARBA00022729"/>
    </source>
</evidence>
<evidence type="ECO:0000313" key="13">
    <source>
        <dbReference type="Proteomes" id="UP000054166"/>
    </source>
</evidence>
<feature type="active site" description="Proton acceptor" evidence="8">
    <location>
        <position position="623"/>
    </location>
</feature>
<dbReference type="AlphaFoldDB" id="A0A0C3AT69"/>
<sequence>MSPTSNAEVFAKTHFDIIIIGAGTAGLPIAARLSENPGTTVGVLEAGLKISHDSLVDVPQYLGRSIGNPKYDWSFSTFPQESALGRTISLPRGRGVGGSTLINYMAWDRACKAEYDAWKTLGDPDDAWDWNSILPYLLASEGAATDAQSPNDFAAMSLSGKDVVNIGLSDTQTIGRDGPVKTSYNSIYTEIIPPYIKALNSIGVPTNNNPFGGQATGVYNVRRNVDIAAGKRSTAAEAYLTPSVSSRSNLQILTGAHVTKVLLKPKKNAAGNLVATGVEFVVEGRTFTVEAAKEVILSAGSVQTPQILELSGEYFFIVLCRILFSPRLPIHHIFTPVFPKGIGKKELLNRFNIETQIDLPGVGENLHDHTFIHMQFLLKPGTVTFGNPKFLAEQQDTYESSKNGWLAAVDSTTAYNPLGNLLDRSIFAAMLDKLKVSIDNGKQQGMITPLQAVQYKIQTEWLRKAEVPTLETLLMSKGIVAPADDASYFFLMTGLQHPFSRGSIHIDSTDPFKSPRIDPKYLSHDFDIDALVVGYRLMEKVVGAEPLKGLIEAQSLPPLVLKNDQSVIDFIRATGGTGSHLMGTCALARHELGGVVGNDLKVYGTSNLRVADASIIPLPIACHIQATVFAIGEKAADLIKRDI</sequence>
<dbReference type="InParanoid" id="A0A0C3AT69"/>
<evidence type="ECO:0000256" key="5">
    <source>
        <dbReference type="ARBA" id="ARBA00022827"/>
    </source>
</evidence>
<protein>
    <submittedName>
        <fullName evidence="12">GMC oxidoreductase</fullName>
    </submittedName>
</protein>